<accession>A0A2H0UN42</accession>
<reference evidence="2" key="1">
    <citation type="submission" date="2017-09" db="EMBL/GenBank/DDBJ databases">
        <title>Depth-based differentiation of microbial function through sediment-hosted aquifers and enrichment of novel symbionts in the deep terrestrial subsurface.</title>
        <authorList>
            <person name="Probst A.J."/>
            <person name="Ladd B."/>
            <person name="Jarett J.K."/>
            <person name="Geller-Mcgrath D.E."/>
            <person name="Sieber C.M.K."/>
            <person name="Emerson J.B."/>
            <person name="Anantharaman K."/>
            <person name="Thomas B.C."/>
            <person name="Malmstrom R."/>
            <person name="Stieglmeier M."/>
            <person name="Klingl A."/>
            <person name="Woyke T."/>
            <person name="Ryan C.M."/>
            <person name="Banfield J.F."/>
        </authorList>
    </citation>
    <scope>NUCLEOTIDE SEQUENCE [LARGE SCALE GENOMIC DNA]</scope>
</reference>
<dbReference type="AlphaFoldDB" id="A0A2H0UN42"/>
<organism evidence="1 2">
    <name type="scientific">Candidatus Harrisonbacteria bacterium CG10_big_fil_rev_8_21_14_0_10_45_28</name>
    <dbReference type="NCBI Taxonomy" id="1974586"/>
    <lineage>
        <taxon>Bacteria</taxon>
        <taxon>Candidatus Harrisoniibacteriota</taxon>
    </lineage>
</organism>
<gene>
    <name evidence="1" type="ORF">COU10_02560</name>
</gene>
<evidence type="ECO:0000313" key="1">
    <source>
        <dbReference type="EMBL" id="PIR87839.1"/>
    </source>
</evidence>
<protein>
    <submittedName>
        <fullName evidence="1">Uncharacterized protein</fullName>
    </submittedName>
</protein>
<comment type="caution">
    <text evidence="1">The sequence shown here is derived from an EMBL/GenBank/DDBJ whole genome shotgun (WGS) entry which is preliminary data.</text>
</comment>
<name>A0A2H0UN42_9BACT</name>
<dbReference type="Proteomes" id="UP000230903">
    <property type="component" value="Unassembled WGS sequence"/>
</dbReference>
<sequence>MSKQELHELADFLRRHLKGDPLSEEVARRLTALRREMKVLVWEMHHVKTIEEMARTLRA</sequence>
<proteinExistence type="predicted"/>
<evidence type="ECO:0000313" key="2">
    <source>
        <dbReference type="Proteomes" id="UP000230903"/>
    </source>
</evidence>
<dbReference type="EMBL" id="PFBC01000039">
    <property type="protein sequence ID" value="PIR87839.1"/>
    <property type="molecule type" value="Genomic_DNA"/>
</dbReference>